<dbReference type="RefSeq" id="WP_344181580.1">
    <property type="nucleotide sequence ID" value="NZ_JBEQNA010000012.1"/>
</dbReference>
<dbReference type="Proteomes" id="UP001432401">
    <property type="component" value="Unassembled WGS sequence"/>
</dbReference>
<accession>A0ABV1ZZU0</accession>
<proteinExistence type="predicted"/>
<keyword evidence="2" id="KW-1185">Reference proteome</keyword>
<evidence type="ECO:0000313" key="2">
    <source>
        <dbReference type="Proteomes" id="UP001432401"/>
    </source>
</evidence>
<comment type="caution">
    <text evidence="1">The sequence shown here is derived from an EMBL/GenBank/DDBJ whole genome shotgun (WGS) entry which is preliminary data.</text>
</comment>
<evidence type="ECO:0000313" key="1">
    <source>
        <dbReference type="EMBL" id="MES0836593.1"/>
    </source>
</evidence>
<organism evidence="1 2">
    <name type="scientific">Nocardiopsis tropica</name>
    <dbReference type="NCBI Taxonomy" id="109330"/>
    <lineage>
        <taxon>Bacteria</taxon>
        <taxon>Bacillati</taxon>
        <taxon>Actinomycetota</taxon>
        <taxon>Actinomycetes</taxon>
        <taxon>Streptosporangiales</taxon>
        <taxon>Nocardiopsidaceae</taxon>
        <taxon>Nocardiopsis</taxon>
    </lineage>
</organism>
<name>A0ABV1ZZU0_9ACTN</name>
<reference evidence="1 2" key="1">
    <citation type="submission" date="2024-06" db="EMBL/GenBank/DDBJ databases">
        <authorList>
            <person name="Bataeva Y.V."/>
            <person name="Grigorian L.N."/>
            <person name="Solomentsev V.I."/>
        </authorList>
    </citation>
    <scope>NUCLEOTIDE SEQUENCE [LARGE SCALE GENOMIC DNA]</scope>
    <source>
        <strain evidence="2">SCPM-O-B-12605 (RCAM04882)</strain>
    </source>
</reference>
<gene>
    <name evidence="1" type="ORF">ABUK86_22635</name>
</gene>
<protein>
    <submittedName>
        <fullName evidence="1">Uncharacterized protein</fullName>
    </submittedName>
</protein>
<dbReference type="EMBL" id="JBEQNB010000013">
    <property type="protein sequence ID" value="MES0836593.1"/>
    <property type="molecule type" value="Genomic_DNA"/>
</dbReference>
<sequence length="199" mass="21691">MVEHDEGSNALEVGCTAALSIAQVLQDSDLLYLDSVDVDWFQFGTGHTGYRSRILHCRELTAAALADRVRGSQPVSRPEAYPETLLLLGPGNWIAPDGSRRGEPELVSVSVDVATEDTMVELSVHHDIWAENDFFGRPHPEVHNGNAPRLAQALRALEKRLGSETEKGEPTYFGTAFHYGVAAPRGGSKITGLDVTERL</sequence>